<evidence type="ECO:0000313" key="3">
    <source>
        <dbReference type="EMBL" id="EFA83393.1"/>
    </source>
</evidence>
<comment type="caution">
    <text evidence="3">The sequence shown here is derived from an EMBL/GenBank/DDBJ whole genome shotgun (WGS) entry which is preliminary data.</text>
</comment>
<protein>
    <submittedName>
        <fullName evidence="3">Uncharacterized protein</fullName>
    </submittedName>
</protein>
<dbReference type="InParanoid" id="D3B5C6"/>
<dbReference type="Pfam" id="PF03265">
    <property type="entry name" value="DNase_II"/>
    <property type="match status" value="1"/>
</dbReference>
<dbReference type="AlphaFoldDB" id="D3B5C6"/>
<evidence type="ECO:0000256" key="1">
    <source>
        <dbReference type="ARBA" id="ARBA00007527"/>
    </source>
</evidence>
<sequence length="189" mass="20497">MGQFLLPKIVSLSYNDKAWLNDSSGNLATQLNPTTQDGSSGLGKGVLGYDTTTKNGIHIVHSLEGFPIPLNSTNFVVGSSKTPDQRWFPTDSILSGFSYYNATFGHSFLCTKVQQSSLMQVMTTIKSSNPSIYTLNAGKPYADEISFLLDGQPTSSSTITSNLYSTLGYQLIGGSDIWNTNNQQYLSIP</sequence>
<dbReference type="InterPro" id="IPR004947">
    <property type="entry name" value="DNase_II"/>
</dbReference>
<keyword evidence="2" id="KW-0378">Hydrolase</keyword>
<name>D3B5C6_HETP5</name>
<evidence type="ECO:0000313" key="4">
    <source>
        <dbReference type="Proteomes" id="UP000001396"/>
    </source>
</evidence>
<accession>D3B5C6</accession>
<keyword evidence="4" id="KW-1185">Reference proteome</keyword>
<dbReference type="GO" id="GO:0004531">
    <property type="term" value="F:deoxyribonuclease II activity"/>
    <property type="evidence" value="ECO:0007669"/>
    <property type="project" value="InterPro"/>
</dbReference>
<gene>
    <name evidence="3" type="ORF">PPL_03641</name>
</gene>
<dbReference type="GeneID" id="31359128"/>
<organism evidence="3 4">
    <name type="scientific">Heterostelium pallidum (strain ATCC 26659 / Pp 5 / PN500)</name>
    <name type="common">Cellular slime mold</name>
    <name type="synonym">Polysphondylium pallidum</name>
    <dbReference type="NCBI Taxonomy" id="670386"/>
    <lineage>
        <taxon>Eukaryota</taxon>
        <taxon>Amoebozoa</taxon>
        <taxon>Evosea</taxon>
        <taxon>Eumycetozoa</taxon>
        <taxon>Dictyostelia</taxon>
        <taxon>Acytosteliales</taxon>
        <taxon>Acytosteliaceae</taxon>
        <taxon>Heterostelium</taxon>
    </lineage>
</organism>
<reference evidence="3 4" key="1">
    <citation type="journal article" date="2011" name="Genome Res.">
        <title>Phylogeny-wide analysis of social amoeba genomes highlights ancient origins for complex intercellular communication.</title>
        <authorList>
            <person name="Heidel A.J."/>
            <person name="Lawal H.M."/>
            <person name="Felder M."/>
            <person name="Schilde C."/>
            <person name="Helps N.R."/>
            <person name="Tunggal B."/>
            <person name="Rivero F."/>
            <person name="John U."/>
            <person name="Schleicher M."/>
            <person name="Eichinger L."/>
            <person name="Platzer M."/>
            <person name="Noegel A.A."/>
            <person name="Schaap P."/>
            <person name="Gloeckner G."/>
        </authorList>
    </citation>
    <scope>NUCLEOTIDE SEQUENCE [LARGE SCALE GENOMIC DNA]</scope>
    <source>
        <strain evidence="4">ATCC 26659 / Pp 5 / PN500</strain>
    </source>
</reference>
<dbReference type="EMBL" id="ADBJ01000016">
    <property type="protein sequence ID" value="EFA83393.1"/>
    <property type="molecule type" value="Genomic_DNA"/>
</dbReference>
<evidence type="ECO:0000256" key="2">
    <source>
        <dbReference type="ARBA" id="ARBA00022801"/>
    </source>
</evidence>
<comment type="similarity">
    <text evidence="1">Belongs to the DNase II family.</text>
</comment>
<proteinExistence type="inferred from homology"/>
<dbReference type="Proteomes" id="UP000001396">
    <property type="component" value="Unassembled WGS sequence"/>
</dbReference>
<feature type="non-terminal residue" evidence="3">
    <location>
        <position position="189"/>
    </location>
</feature>
<dbReference type="RefSeq" id="XP_020435510.1">
    <property type="nucleotide sequence ID" value="XM_020574566.1"/>
</dbReference>